<dbReference type="EMBL" id="JAVYJV010000009">
    <property type="protein sequence ID" value="KAK4363677.1"/>
    <property type="molecule type" value="Genomic_DNA"/>
</dbReference>
<dbReference type="InterPro" id="IPR002885">
    <property type="entry name" value="PPR_rpt"/>
</dbReference>
<dbReference type="AlphaFoldDB" id="A0AAE1S6F0"/>
<feature type="repeat" description="PPR" evidence="3">
    <location>
        <begin position="115"/>
        <end position="149"/>
    </location>
</feature>
<dbReference type="PANTHER" id="PTHR47939">
    <property type="entry name" value="MEMBRANE-ASSOCIATED SALT-INDUCIBLE PROTEIN-LIKE"/>
    <property type="match status" value="1"/>
</dbReference>
<keyword evidence="5" id="KW-1185">Reference proteome</keyword>
<feature type="repeat" description="PPR" evidence="3">
    <location>
        <begin position="150"/>
        <end position="184"/>
    </location>
</feature>
<evidence type="ECO:0000313" key="5">
    <source>
        <dbReference type="Proteomes" id="UP001291623"/>
    </source>
</evidence>
<accession>A0AAE1S6F0</accession>
<comment type="caution">
    <text evidence="4">The sequence shown here is derived from an EMBL/GenBank/DDBJ whole genome shotgun (WGS) entry which is preliminary data.</text>
</comment>
<dbReference type="NCBIfam" id="TIGR00756">
    <property type="entry name" value="PPR"/>
    <property type="match status" value="3"/>
</dbReference>
<proteinExistence type="inferred from homology"/>
<name>A0AAE1S6F0_9SOLA</name>
<dbReference type="InterPro" id="IPR050667">
    <property type="entry name" value="PPR-containing_protein"/>
</dbReference>
<keyword evidence="2" id="KW-0677">Repeat</keyword>
<evidence type="ECO:0000256" key="2">
    <source>
        <dbReference type="ARBA" id="ARBA00022737"/>
    </source>
</evidence>
<gene>
    <name evidence="4" type="ORF">RND71_018918</name>
</gene>
<dbReference type="InterPro" id="IPR011990">
    <property type="entry name" value="TPR-like_helical_dom_sf"/>
</dbReference>
<dbReference type="PANTHER" id="PTHR47939:SF13">
    <property type="entry name" value="OS03G0201400 PROTEIN"/>
    <property type="match status" value="1"/>
</dbReference>
<dbReference type="Gene3D" id="1.25.40.10">
    <property type="entry name" value="Tetratricopeptide repeat domain"/>
    <property type="match status" value="2"/>
</dbReference>
<evidence type="ECO:0008006" key="6">
    <source>
        <dbReference type="Google" id="ProtNLM"/>
    </source>
</evidence>
<evidence type="ECO:0000256" key="1">
    <source>
        <dbReference type="ARBA" id="ARBA00007626"/>
    </source>
</evidence>
<evidence type="ECO:0000313" key="4">
    <source>
        <dbReference type="EMBL" id="KAK4363677.1"/>
    </source>
</evidence>
<sequence length="191" mass="22123">MVRRNPLPHVVSFSKLFKTTLNMKHYSDVISLFREMRILGIPIDGYILCSVIYSYCLMHRADYGFSVLPIYLKSGIPCDVVTFNTLIRGIFAENKVKDAVELFKKLVREKICEPNEVMYGTVMNGLSKRGHTEKTLSLLRLMEQRNTKPDIYIYSIVIDALCKDRNLDIAINLLNEMNRKEFIQTQSLIVH</sequence>
<dbReference type="Proteomes" id="UP001291623">
    <property type="component" value="Unassembled WGS sequence"/>
</dbReference>
<evidence type="ECO:0000256" key="3">
    <source>
        <dbReference type="PROSITE-ProRule" id="PRU00708"/>
    </source>
</evidence>
<organism evidence="4 5">
    <name type="scientific">Anisodus tanguticus</name>
    <dbReference type="NCBI Taxonomy" id="243964"/>
    <lineage>
        <taxon>Eukaryota</taxon>
        <taxon>Viridiplantae</taxon>
        <taxon>Streptophyta</taxon>
        <taxon>Embryophyta</taxon>
        <taxon>Tracheophyta</taxon>
        <taxon>Spermatophyta</taxon>
        <taxon>Magnoliopsida</taxon>
        <taxon>eudicotyledons</taxon>
        <taxon>Gunneridae</taxon>
        <taxon>Pentapetalae</taxon>
        <taxon>asterids</taxon>
        <taxon>lamiids</taxon>
        <taxon>Solanales</taxon>
        <taxon>Solanaceae</taxon>
        <taxon>Solanoideae</taxon>
        <taxon>Hyoscyameae</taxon>
        <taxon>Anisodus</taxon>
    </lineage>
</organism>
<reference evidence="4" key="1">
    <citation type="submission" date="2023-12" db="EMBL/GenBank/DDBJ databases">
        <title>Genome assembly of Anisodus tanguticus.</title>
        <authorList>
            <person name="Wang Y.-J."/>
        </authorList>
    </citation>
    <scope>NUCLEOTIDE SEQUENCE</scope>
    <source>
        <strain evidence="4">KB-2021</strain>
        <tissue evidence="4">Leaf</tissue>
    </source>
</reference>
<dbReference type="Pfam" id="PF12854">
    <property type="entry name" value="PPR_1"/>
    <property type="match status" value="1"/>
</dbReference>
<dbReference type="Pfam" id="PF13041">
    <property type="entry name" value="PPR_2"/>
    <property type="match status" value="1"/>
</dbReference>
<dbReference type="PROSITE" id="PS51375">
    <property type="entry name" value="PPR"/>
    <property type="match status" value="3"/>
</dbReference>
<comment type="similarity">
    <text evidence="1">Belongs to the PPR family. P subfamily.</text>
</comment>
<feature type="repeat" description="PPR" evidence="3">
    <location>
        <begin position="79"/>
        <end position="113"/>
    </location>
</feature>
<protein>
    <recommendedName>
        <fullName evidence="6">Pentatricopeptide repeat-containing protein</fullName>
    </recommendedName>
</protein>